<feature type="transmembrane region" description="Helical" evidence="8">
    <location>
        <begin position="551"/>
        <end position="574"/>
    </location>
</feature>
<dbReference type="GO" id="GO:0008381">
    <property type="term" value="F:mechanosensitive monoatomic ion channel activity"/>
    <property type="evidence" value="ECO:0007669"/>
    <property type="project" value="UniProtKB-ARBA"/>
</dbReference>
<dbReference type="Pfam" id="PF12607">
    <property type="entry name" value="DUF3772"/>
    <property type="match status" value="1"/>
</dbReference>
<proteinExistence type="inferred from homology"/>
<dbReference type="InterPro" id="IPR011066">
    <property type="entry name" value="MscS_channel_C_sf"/>
</dbReference>
<dbReference type="SUPFAM" id="SSF50182">
    <property type="entry name" value="Sm-like ribonucleoproteins"/>
    <property type="match status" value="1"/>
</dbReference>
<dbReference type="InterPro" id="IPR052702">
    <property type="entry name" value="MscS-like_channel"/>
</dbReference>
<comment type="similarity">
    <text evidence="2">Belongs to the MscS (TC 1.A.23) family.</text>
</comment>
<dbReference type="PANTHER" id="PTHR30347">
    <property type="entry name" value="POTASSIUM CHANNEL RELATED"/>
    <property type="match status" value="1"/>
</dbReference>
<evidence type="ECO:0000259" key="11">
    <source>
        <dbReference type="Pfam" id="PF12607"/>
    </source>
</evidence>
<feature type="transmembrane region" description="Helical" evidence="8">
    <location>
        <begin position="513"/>
        <end position="530"/>
    </location>
</feature>
<feature type="signal peptide" evidence="9">
    <location>
        <begin position="1"/>
        <end position="27"/>
    </location>
</feature>
<dbReference type="Pfam" id="PF21082">
    <property type="entry name" value="MS_channel_3rd"/>
    <property type="match status" value="1"/>
</dbReference>
<feature type="transmembrane region" description="Helical" evidence="8">
    <location>
        <begin position="461"/>
        <end position="485"/>
    </location>
</feature>
<dbReference type="SUPFAM" id="SSF82689">
    <property type="entry name" value="Mechanosensitive channel protein MscS (YggB), C-terminal domain"/>
    <property type="match status" value="1"/>
</dbReference>
<evidence type="ECO:0000256" key="7">
    <source>
        <dbReference type="SAM" id="MobiDB-lite"/>
    </source>
</evidence>
<dbReference type="Pfam" id="PF00924">
    <property type="entry name" value="MS_channel_2nd"/>
    <property type="match status" value="1"/>
</dbReference>
<feature type="transmembrane region" description="Helical" evidence="8">
    <location>
        <begin position="422"/>
        <end position="440"/>
    </location>
</feature>
<dbReference type="InterPro" id="IPR011014">
    <property type="entry name" value="MscS_channel_TM-2"/>
</dbReference>
<accession>A0A4R3JEK8</accession>
<dbReference type="InterPro" id="IPR006686">
    <property type="entry name" value="MscS_channel_CS"/>
</dbReference>
<feature type="domain" description="Mechanosensitive ion channel MscS C-terminal" evidence="12">
    <location>
        <begin position="672"/>
        <end position="753"/>
    </location>
</feature>
<dbReference type="PANTHER" id="PTHR30347:SF1">
    <property type="entry name" value="MECHANOSENSITIVE CHANNEL MSCK"/>
    <property type="match status" value="1"/>
</dbReference>
<dbReference type="InterPro" id="IPR010920">
    <property type="entry name" value="LSM_dom_sf"/>
</dbReference>
<sequence>MPNPRTFLQSALLALALCVTLAVQGIAQTEIDYDAWSDLAATAEATVESGDATDAQLESLRADVATWREEFLEGTKVNAQRIATLQGQIDALGAPPEEGVEETEEISERRLSLESQMAELRSPVRRAEEAYSRANGIISEIDSKIRERQTRELLELGPAPINPALWPQAAESFLTSVRQLISEFQENWASDEKRAGAKQTAPLALLLLVVGMVLLLRGRRWVGNAVQRLRDLTRHGTGVWSFLVSLGQIIVPMLGILALSRAALSTGMLGTRGALLLAEVPGWAMIVLGVWWLGEQVFSKTHQTGLLPLTQAQRTEARINTRLLGVMLVAFDVVRSIAAYEDYNSATSVVLTFPVIVLTGIILFRLGVSLRKVGAADQLDNPDGTDLAYRLRIVRLLGQAAMVVAVLGPVMAMIGYTNAGEAMVYPAVMTLVVLGLVLLLQHFISDLYAAVTQRDEEEADGLLPVLAGFLLSLAALPVLALIWGARVADLTELWAQFREGFTFGDTRIAPTDFLTFALVFAVGYGATRLLQGGLRGSVLPKTKLDIGGQNAIISGVGYLGIFLAAIIAITAAGLDLSSLAIVAGALSVGIGFGLQNIVSNFVSGIILLIERPISEGDWIEVGGTHGTVRSISVRSTRIETFDRYDVIIPNADFVSGRVSNYTRGNALGRIIVPVGVAYGTDTRKVEKILLKIARFHPLVMLTPEPYVLFKAFGADSMDFEIRAVLSDINEGLKVRTEMNHQIVEAFAKEGIEIPFAQRDVWLRNPETLRQDKGEVQVEAASPPEADTTESEKPARNPIPRTDPAATSDPDDGEI</sequence>
<dbReference type="InterPro" id="IPR049278">
    <property type="entry name" value="MS_channel_C"/>
</dbReference>
<feature type="domain" description="Mechanosensitive ion channel MscS" evidence="10">
    <location>
        <begin position="596"/>
        <end position="663"/>
    </location>
</feature>
<evidence type="ECO:0000256" key="8">
    <source>
        <dbReference type="SAM" id="Phobius"/>
    </source>
</evidence>
<dbReference type="Gene3D" id="2.30.30.60">
    <property type="match status" value="1"/>
</dbReference>
<evidence type="ECO:0000256" key="6">
    <source>
        <dbReference type="ARBA" id="ARBA00023136"/>
    </source>
</evidence>
<evidence type="ECO:0000313" key="14">
    <source>
        <dbReference type="Proteomes" id="UP000295696"/>
    </source>
</evidence>
<dbReference type="RefSeq" id="WP_165907517.1">
    <property type="nucleotide sequence ID" value="NZ_SLZU01000006.1"/>
</dbReference>
<dbReference type="SUPFAM" id="SSF82861">
    <property type="entry name" value="Mechanosensitive channel protein MscS (YggB), transmembrane region"/>
    <property type="match status" value="1"/>
</dbReference>
<protein>
    <submittedName>
        <fullName evidence="13">Small-conductance mechanosensitive channel</fullName>
    </submittedName>
</protein>
<keyword evidence="4 8" id="KW-0812">Transmembrane</keyword>
<evidence type="ECO:0000259" key="10">
    <source>
        <dbReference type="Pfam" id="PF00924"/>
    </source>
</evidence>
<feature type="region of interest" description="Disordered" evidence="7">
    <location>
        <begin position="767"/>
        <end position="814"/>
    </location>
</feature>
<reference evidence="13 14" key="1">
    <citation type="submission" date="2019-03" db="EMBL/GenBank/DDBJ databases">
        <title>Genomic Encyclopedia of Type Strains, Phase IV (KMG-IV): sequencing the most valuable type-strain genomes for metagenomic binning, comparative biology and taxonomic classification.</title>
        <authorList>
            <person name="Goeker M."/>
        </authorList>
    </citation>
    <scope>NUCLEOTIDE SEQUENCE [LARGE SCALE GENOMIC DNA]</scope>
    <source>
        <strain evidence="13 14">DSM 104836</strain>
    </source>
</reference>
<dbReference type="InterPro" id="IPR006685">
    <property type="entry name" value="MscS_channel_2nd"/>
</dbReference>
<comment type="subcellular location">
    <subcellularLocation>
        <location evidence="1">Cell membrane</location>
        <topology evidence="1">Multi-pass membrane protein</topology>
    </subcellularLocation>
</comment>
<dbReference type="InterPro" id="IPR022249">
    <property type="entry name" value="DUF3772"/>
</dbReference>
<dbReference type="GO" id="GO:0005886">
    <property type="term" value="C:plasma membrane"/>
    <property type="evidence" value="ECO:0007669"/>
    <property type="project" value="UniProtKB-SubCell"/>
</dbReference>
<dbReference type="PROSITE" id="PS01246">
    <property type="entry name" value="UPF0003"/>
    <property type="match status" value="1"/>
</dbReference>
<evidence type="ECO:0000256" key="1">
    <source>
        <dbReference type="ARBA" id="ARBA00004651"/>
    </source>
</evidence>
<evidence type="ECO:0000256" key="3">
    <source>
        <dbReference type="ARBA" id="ARBA00022475"/>
    </source>
</evidence>
<dbReference type="Proteomes" id="UP000295696">
    <property type="component" value="Unassembled WGS sequence"/>
</dbReference>
<name>A0A4R3JEK8_9RHOB</name>
<evidence type="ECO:0000256" key="2">
    <source>
        <dbReference type="ARBA" id="ARBA00008017"/>
    </source>
</evidence>
<feature type="transmembrane region" description="Helical" evidence="8">
    <location>
        <begin position="346"/>
        <end position="364"/>
    </location>
</feature>
<dbReference type="Gene3D" id="1.10.287.1260">
    <property type="match status" value="1"/>
</dbReference>
<evidence type="ECO:0000313" key="13">
    <source>
        <dbReference type="EMBL" id="TCS63895.1"/>
    </source>
</evidence>
<feature type="domain" description="DUF3772" evidence="11">
    <location>
        <begin position="125"/>
        <end position="181"/>
    </location>
</feature>
<evidence type="ECO:0000256" key="5">
    <source>
        <dbReference type="ARBA" id="ARBA00022989"/>
    </source>
</evidence>
<dbReference type="AlphaFoldDB" id="A0A4R3JEK8"/>
<feature type="transmembrane region" description="Helical" evidence="8">
    <location>
        <begin position="319"/>
        <end position="340"/>
    </location>
</feature>
<feature type="transmembrane region" description="Helical" evidence="8">
    <location>
        <begin position="280"/>
        <end position="298"/>
    </location>
</feature>
<dbReference type="InterPro" id="IPR023408">
    <property type="entry name" value="MscS_beta-dom_sf"/>
</dbReference>
<keyword evidence="9" id="KW-0732">Signal</keyword>
<dbReference type="EMBL" id="SLZU01000006">
    <property type="protein sequence ID" value="TCS63895.1"/>
    <property type="molecule type" value="Genomic_DNA"/>
</dbReference>
<comment type="caution">
    <text evidence="13">The sequence shown here is derived from an EMBL/GenBank/DDBJ whole genome shotgun (WGS) entry which is preliminary data.</text>
</comment>
<gene>
    <name evidence="13" type="ORF">EDD52_106163</name>
</gene>
<feature type="transmembrane region" description="Helical" evidence="8">
    <location>
        <begin position="200"/>
        <end position="218"/>
    </location>
</feature>
<dbReference type="Gene3D" id="3.30.70.100">
    <property type="match status" value="1"/>
</dbReference>
<organism evidence="13 14">
    <name type="scientific">Primorskyibacter sedentarius</name>
    <dbReference type="NCBI Taxonomy" id="745311"/>
    <lineage>
        <taxon>Bacteria</taxon>
        <taxon>Pseudomonadati</taxon>
        <taxon>Pseudomonadota</taxon>
        <taxon>Alphaproteobacteria</taxon>
        <taxon>Rhodobacterales</taxon>
        <taxon>Roseobacteraceae</taxon>
        <taxon>Primorskyibacter</taxon>
    </lineage>
</organism>
<keyword evidence="14" id="KW-1185">Reference proteome</keyword>
<keyword evidence="6 8" id="KW-0472">Membrane</keyword>
<feature type="transmembrane region" description="Helical" evidence="8">
    <location>
        <begin position="396"/>
        <end position="416"/>
    </location>
</feature>
<keyword evidence="5 8" id="KW-1133">Transmembrane helix</keyword>
<feature type="chain" id="PRO_5020699956" evidence="9">
    <location>
        <begin position="28"/>
        <end position="814"/>
    </location>
</feature>
<feature type="transmembrane region" description="Helical" evidence="8">
    <location>
        <begin position="580"/>
        <end position="609"/>
    </location>
</feature>
<feature type="transmembrane region" description="Helical" evidence="8">
    <location>
        <begin position="239"/>
        <end position="260"/>
    </location>
</feature>
<evidence type="ECO:0000259" key="12">
    <source>
        <dbReference type="Pfam" id="PF21082"/>
    </source>
</evidence>
<evidence type="ECO:0000256" key="9">
    <source>
        <dbReference type="SAM" id="SignalP"/>
    </source>
</evidence>
<evidence type="ECO:0000256" key="4">
    <source>
        <dbReference type="ARBA" id="ARBA00022692"/>
    </source>
</evidence>
<keyword evidence="3" id="KW-1003">Cell membrane</keyword>